<reference evidence="1" key="1">
    <citation type="journal article" date="2014" name="Int. J. Syst. Evol. Microbiol.">
        <title>Complete genome sequence of Corynebacterium casei LMG S-19264T (=DSM 44701T), isolated from a smear-ripened cheese.</title>
        <authorList>
            <consortium name="US DOE Joint Genome Institute (JGI-PGF)"/>
            <person name="Walter F."/>
            <person name="Albersmeier A."/>
            <person name="Kalinowski J."/>
            <person name="Ruckert C."/>
        </authorList>
    </citation>
    <scope>NUCLEOTIDE SEQUENCE</scope>
    <source>
        <strain evidence="1">KCTC 32337</strain>
    </source>
</reference>
<reference evidence="1" key="2">
    <citation type="submission" date="2020-09" db="EMBL/GenBank/DDBJ databases">
        <authorList>
            <person name="Sun Q."/>
            <person name="Kim S."/>
        </authorList>
    </citation>
    <scope>NUCLEOTIDE SEQUENCE</scope>
    <source>
        <strain evidence="1">KCTC 32337</strain>
    </source>
</reference>
<evidence type="ECO:0000313" key="2">
    <source>
        <dbReference type="Proteomes" id="UP000622604"/>
    </source>
</evidence>
<comment type="caution">
    <text evidence="1">The sequence shown here is derived from an EMBL/GenBank/DDBJ whole genome shotgun (WGS) entry which is preliminary data.</text>
</comment>
<dbReference type="AlphaFoldDB" id="A0A8H9ID04"/>
<sequence>MKATLQKAQFATYKEANVMAEILDNQRIEHTSFVCGEFIVLCWAQLETAAEGIGFTLYDGHDAPKITGNIKNHPEGGLSIHIDGRGLIVFIEQYQGDTCLLVYDDANRDTPSHKIKLSAICESASGAAA</sequence>
<dbReference type="EMBL" id="BMZC01000014">
    <property type="protein sequence ID" value="GGZ77657.1"/>
    <property type="molecule type" value="Genomic_DNA"/>
</dbReference>
<dbReference type="Proteomes" id="UP000622604">
    <property type="component" value="Unassembled WGS sequence"/>
</dbReference>
<gene>
    <name evidence="1" type="ORF">GCM10011274_39680</name>
</gene>
<dbReference type="RefSeq" id="WP_191866995.1">
    <property type="nucleotide sequence ID" value="NZ_BMZC01000014.1"/>
</dbReference>
<evidence type="ECO:0000313" key="1">
    <source>
        <dbReference type="EMBL" id="GGZ77657.1"/>
    </source>
</evidence>
<accession>A0A8H9ID04</accession>
<proteinExistence type="predicted"/>
<organism evidence="1 2">
    <name type="scientific">Paraglaciecola chathamensis</name>
    <dbReference type="NCBI Taxonomy" id="368405"/>
    <lineage>
        <taxon>Bacteria</taxon>
        <taxon>Pseudomonadati</taxon>
        <taxon>Pseudomonadota</taxon>
        <taxon>Gammaproteobacteria</taxon>
        <taxon>Alteromonadales</taxon>
        <taxon>Alteromonadaceae</taxon>
        <taxon>Paraglaciecola</taxon>
    </lineage>
</organism>
<protein>
    <submittedName>
        <fullName evidence="1">Uncharacterized protein</fullName>
    </submittedName>
</protein>
<name>A0A8H9ID04_9ALTE</name>